<dbReference type="STRING" id="3469.A0A4Y7KVF2"/>
<name>A0A4Y7KVF2_PAPSO</name>
<evidence type="ECO:0000313" key="3">
    <source>
        <dbReference type="Proteomes" id="UP000316621"/>
    </source>
</evidence>
<evidence type="ECO:0000259" key="1">
    <source>
        <dbReference type="Pfam" id="PF03159"/>
    </source>
</evidence>
<proteinExistence type="predicted"/>
<gene>
    <name evidence="2" type="ORF">C5167_000486</name>
</gene>
<dbReference type="EMBL" id="CM010723">
    <property type="protein sequence ID" value="RZC76372.1"/>
    <property type="molecule type" value="Genomic_DNA"/>
</dbReference>
<dbReference type="GO" id="GO:0003676">
    <property type="term" value="F:nucleic acid binding"/>
    <property type="evidence" value="ECO:0007669"/>
    <property type="project" value="InterPro"/>
</dbReference>
<dbReference type="AlphaFoldDB" id="A0A4Y7KVF2"/>
<reference evidence="2 3" key="1">
    <citation type="journal article" date="2018" name="Science">
        <title>The opium poppy genome and morphinan production.</title>
        <authorList>
            <person name="Guo L."/>
            <person name="Winzer T."/>
            <person name="Yang X."/>
            <person name="Li Y."/>
            <person name="Ning Z."/>
            <person name="He Z."/>
            <person name="Teodor R."/>
            <person name="Lu Y."/>
            <person name="Bowser T.A."/>
            <person name="Graham I.A."/>
            <person name="Ye K."/>
        </authorList>
    </citation>
    <scope>NUCLEOTIDE SEQUENCE [LARGE SCALE GENOMIC DNA]</scope>
    <source>
        <strain evidence="3">cv. HN1</strain>
        <tissue evidence="2">Leaves</tissue>
    </source>
</reference>
<keyword evidence="3" id="KW-1185">Reference proteome</keyword>
<dbReference type="Proteomes" id="UP000316621">
    <property type="component" value="Chromosome 9"/>
</dbReference>
<evidence type="ECO:0000313" key="2">
    <source>
        <dbReference type="EMBL" id="RZC76372.1"/>
    </source>
</evidence>
<protein>
    <recommendedName>
        <fullName evidence="1">Xrn1 N-terminal domain-containing protein</fullName>
    </recommendedName>
</protein>
<dbReference type="Pfam" id="PF03159">
    <property type="entry name" value="XRN_N"/>
    <property type="match status" value="1"/>
</dbReference>
<dbReference type="Gene3D" id="1.25.40.1050">
    <property type="match status" value="1"/>
</dbReference>
<dbReference type="Gramene" id="RZC76372">
    <property type="protein sequence ID" value="RZC76372"/>
    <property type="gene ID" value="C5167_000486"/>
</dbReference>
<organism evidence="2 3">
    <name type="scientific">Papaver somniferum</name>
    <name type="common">Opium poppy</name>
    <dbReference type="NCBI Taxonomy" id="3469"/>
    <lineage>
        <taxon>Eukaryota</taxon>
        <taxon>Viridiplantae</taxon>
        <taxon>Streptophyta</taxon>
        <taxon>Embryophyta</taxon>
        <taxon>Tracheophyta</taxon>
        <taxon>Spermatophyta</taxon>
        <taxon>Magnoliopsida</taxon>
        <taxon>Ranunculales</taxon>
        <taxon>Papaveraceae</taxon>
        <taxon>Papaveroideae</taxon>
        <taxon>Papaver</taxon>
    </lineage>
</organism>
<sequence length="67" mass="7459">MAIDGVAPRAKTNQQRATRFRFSKDAADAMQMLKDQNIQPVLANPNDVPWCGHPGTSWACEDVKVFL</sequence>
<accession>A0A4Y7KVF2</accession>
<feature type="domain" description="Xrn1 N-terminal" evidence="1">
    <location>
        <begin position="1"/>
        <end position="35"/>
    </location>
</feature>
<dbReference type="GO" id="GO:0004527">
    <property type="term" value="F:exonuclease activity"/>
    <property type="evidence" value="ECO:0007669"/>
    <property type="project" value="InterPro"/>
</dbReference>
<dbReference type="InterPro" id="IPR004859">
    <property type="entry name" value="Xrn1_N"/>
</dbReference>